<protein>
    <submittedName>
        <fullName evidence="4">D-beta-D-heptose 1-phosphate adenylyltransferase</fullName>
        <ecNumber evidence="4">2.7.7.70</ecNumber>
    </submittedName>
</protein>
<accession>A0A518ENN1</accession>
<organism evidence="4 5">
    <name type="scientific">Saltatorellus ferox</name>
    <dbReference type="NCBI Taxonomy" id="2528018"/>
    <lineage>
        <taxon>Bacteria</taxon>
        <taxon>Pseudomonadati</taxon>
        <taxon>Planctomycetota</taxon>
        <taxon>Planctomycetia</taxon>
        <taxon>Planctomycetia incertae sedis</taxon>
        <taxon>Saltatorellus</taxon>
    </lineage>
</organism>
<dbReference type="Proteomes" id="UP000320390">
    <property type="component" value="Chromosome"/>
</dbReference>
<dbReference type="Gene3D" id="3.40.50.620">
    <property type="entry name" value="HUPs"/>
    <property type="match status" value="1"/>
</dbReference>
<feature type="domain" description="Cytidyltransferase-like" evidence="3">
    <location>
        <begin position="27"/>
        <end position="134"/>
    </location>
</feature>
<keyword evidence="1 4" id="KW-0808">Transferase</keyword>
<sequence length="163" mass="17624">MSAEIIPSYEELARRLATERQGRVVAMTNGCFDVLHVGHVRLIAEGAALGDLFVVALNDDASVRKNKGEGRPLVPLVERMEVIAALRGVDYVTSFREPTAHALLESLRPDVHVKGTDWTADAVPERAVVEGYGGRIAIAGDPKEHSSTDLIGKMARAEEPANE</sequence>
<dbReference type="PANTHER" id="PTHR43793">
    <property type="entry name" value="FAD SYNTHASE"/>
    <property type="match status" value="1"/>
</dbReference>
<evidence type="ECO:0000313" key="4">
    <source>
        <dbReference type="EMBL" id="QDV05698.1"/>
    </source>
</evidence>
<dbReference type="GO" id="GO:0016779">
    <property type="term" value="F:nucleotidyltransferase activity"/>
    <property type="evidence" value="ECO:0007669"/>
    <property type="project" value="UniProtKB-KW"/>
</dbReference>
<keyword evidence="5" id="KW-1185">Reference proteome</keyword>
<dbReference type="SUPFAM" id="SSF52374">
    <property type="entry name" value="Nucleotidylyl transferase"/>
    <property type="match status" value="1"/>
</dbReference>
<dbReference type="AlphaFoldDB" id="A0A518ENN1"/>
<dbReference type="InterPro" id="IPR004821">
    <property type="entry name" value="Cyt_trans-like"/>
</dbReference>
<proteinExistence type="predicted"/>
<reference evidence="4 5" key="1">
    <citation type="submission" date="2019-02" db="EMBL/GenBank/DDBJ databases">
        <title>Deep-cultivation of Planctomycetes and their phenomic and genomic characterization uncovers novel biology.</title>
        <authorList>
            <person name="Wiegand S."/>
            <person name="Jogler M."/>
            <person name="Boedeker C."/>
            <person name="Pinto D."/>
            <person name="Vollmers J."/>
            <person name="Rivas-Marin E."/>
            <person name="Kohn T."/>
            <person name="Peeters S.H."/>
            <person name="Heuer A."/>
            <person name="Rast P."/>
            <person name="Oberbeckmann S."/>
            <person name="Bunk B."/>
            <person name="Jeske O."/>
            <person name="Meyerdierks A."/>
            <person name="Storesund J.E."/>
            <person name="Kallscheuer N."/>
            <person name="Luecker S."/>
            <person name="Lage O.M."/>
            <person name="Pohl T."/>
            <person name="Merkel B.J."/>
            <person name="Hornburger P."/>
            <person name="Mueller R.-W."/>
            <person name="Bruemmer F."/>
            <person name="Labrenz M."/>
            <person name="Spormann A.M."/>
            <person name="Op den Camp H."/>
            <person name="Overmann J."/>
            <person name="Amann R."/>
            <person name="Jetten M.S.M."/>
            <person name="Mascher T."/>
            <person name="Medema M.H."/>
            <person name="Devos D.P."/>
            <person name="Kaster A.-K."/>
            <person name="Ovreas L."/>
            <person name="Rohde M."/>
            <person name="Galperin M.Y."/>
            <person name="Jogler C."/>
        </authorList>
    </citation>
    <scope>NUCLEOTIDE SEQUENCE [LARGE SCALE GENOMIC DNA]</scope>
    <source>
        <strain evidence="4 5">Poly30</strain>
    </source>
</reference>
<dbReference type="EC" id="2.7.7.70" evidence="4"/>
<dbReference type="NCBIfam" id="TIGR00125">
    <property type="entry name" value="cyt_tran_rel"/>
    <property type="match status" value="1"/>
</dbReference>
<evidence type="ECO:0000256" key="1">
    <source>
        <dbReference type="ARBA" id="ARBA00022679"/>
    </source>
</evidence>
<gene>
    <name evidence="4" type="ORF">Poly30_11990</name>
</gene>
<name>A0A518ENN1_9BACT</name>
<evidence type="ECO:0000259" key="3">
    <source>
        <dbReference type="Pfam" id="PF01467"/>
    </source>
</evidence>
<dbReference type="PANTHER" id="PTHR43793:SF2">
    <property type="entry name" value="BIFUNCTIONAL PROTEIN HLDE"/>
    <property type="match status" value="1"/>
</dbReference>
<dbReference type="Pfam" id="PF01467">
    <property type="entry name" value="CTP_transf_like"/>
    <property type="match status" value="1"/>
</dbReference>
<evidence type="ECO:0000256" key="2">
    <source>
        <dbReference type="ARBA" id="ARBA00022695"/>
    </source>
</evidence>
<evidence type="ECO:0000313" key="5">
    <source>
        <dbReference type="Proteomes" id="UP000320390"/>
    </source>
</evidence>
<dbReference type="InterPro" id="IPR014729">
    <property type="entry name" value="Rossmann-like_a/b/a_fold"/>
</dbReference>
<dbReference type="EMBL" id="CP036434">
    <property type="protein sequence ID" value="QDV05698.1"/>
    <property type="molecule type" value="Genomic_DNA"/>
</dbReference>
<keyword evidence="2 4" id="KW-0548">Nucleotidyltransferase</keyword>
<dbReference type="RefSeq" id="WP_419191011.1">
    <property type="nucleotide sequence ID" value="NZ_CP036434.1"/>
</dbReference>
<dbReference type="InterPro" id="IPR050385">
    <property type="entry name" value="Archaeal_FAD_synthase"/>
</dbReference>